<evidence type="ECO:0000313" key="3">
    <source>
        <dbReference type="Proteomes" id="UP000183567"/>
    </source>
</evidence>
<gene>
    <name evidence="2" type="ORF">AZE42_06116</name>
</gene>
<protein>
    <submittedName>
        <fullName evidence="2">Uncharacterized protein</fullName>
    </submittedName>
</protein>
<evidence type="ECO:0000256" key="1">
    <source>
        <dbReference type="SAM" id="MobiDB-lite"/>
    </source>
</evidence>
<dbReference type="EMBL" id="LVVM01004099">
    <property type="protein sequence ID" value="OJA13571.1"/>
    <property type="molecule type" value="Genomic_DNA"/>
</dbReference>
<feature type="region of interest" description="Disordered" evidence="1">
    <location>
        <begin position="225"/>
        <end position="249"/>
    </location>
</feature>
<accession>A0A1J8Q0Q8</accession>
<sequence length="460" mass="50606">MTWMSSSLSLPSTSRASPVITMAGSRFFPKSPTTTSFSSSAFSSQKVSGDPTRASVVHLLARAHSLPCSATAQAFMHLVQPTSRFQLALDLLLPLLTTPADLVQRVPVSFILYSMYAPHSISLNPFKSVLYTTFVKERELAINVSAEGGFSEREQLVWVLWKILKGDGNDIGPYSPSTLTKSPLPPELRASSLFLDEETFMDVNDPDYSVATSTTTAGGPEQFAEQVTSKDLPPSVPPATETKITSGEDRENERIAQAMKLLLAARDRALTLTEQRTLTPLIPRLTSPTMITSVDLPPIVSYNPNLAYQLVIALLMAPPNNLAQGIFVYLDALTSLPPTLPSFDFLGRLLREPSAILDPSTGGKTTIADIIRSEVLGRFIHESIRWLESAEREEREGLVSDDRFAKGVQNLCRFYSSLLKLSIVDAASDAHTAEMAHFTLRNSRFEEANVLYRIFASERF</sequence>
<comment type="caution">
    <text evidence="2">The sequence shown here is derived from an EMBL/GenBank/DDBJ whole genome shotgun (WGS) entry which is preliminary data.</text>
</comment>
<organism evidence="2 3">
    <name type="scientific">Rhizopogon vesiculosus</name>
    <dbReference type="NCBI Taxonomy" id="180088"/>
    <lineage>
        <taxon>Eukaryota</taxon>
        <taxon>Fungi</taxon>
        <taxon>Dikarya</taxon>
        <taxon>Basidiomycota</taxon>
        <taxon>Agaricomycotina</taxon>
        <taxon>Agaricomycetes</taxon>
        <taxon>Agaricomycetidae</taxon>
        <taxon>Boletales</taxon>
        <taxon>Suillineae</taxon>
        <taxon>Rhizopogonaceae</taxon>
        <taxon>Rhizopogon</taxon>
    </lineage>
</organism>
<dbReference type="Pfam" id="PF10155">
    <property type="entry name" value="CNOT11"/>
    <property type="match status" value="1"/>
</dbReference>
<dbReference type="AlphaFoldDB" id="A0A1J8Q0Q8"/>
<dbReference type="GO" id="GO:0030014">
    <property type="term" value="C:CCR4-NOT complex"/>
    <property type="evidence" value="ECO:0007669"/>
    <property type="project" value="InterPro"/>
</dbReference>
<dbReference type="STRING" id="180088.A0A1J8Q0Q8"/>
<dbReference type="OrthoDB" id="3226845at2759"/>
<name>A0A1J8Q0Q8_9AGAM</name>
<dbReference type="InterPro" id="IPR019312">
    <property type="entry name" value="CNOT11"/>
</dbReference>
<dbReference type="Proteomes" id="UP000183567">
    <property type="component" value="Unassembled WGS sequence"/>
</dbReference>
<proteinExistence type="predicted"/>
<keyword evidence="3" id="KW-1185">Reference proteome</keyword>
<evidence type="ECO:0000313" key="2">
    <source>
        <dbReference type="EMBL" id="OJA13571.1"/>
    </source>
</evidence>
<reference evidence="2 3" key="1">
    <citation type="submission" date="2016-03" db="EMBL/GenBank/DDBJ databases">
        <title>Comparative genomics of the ectomycorrhizal sister species Rhizopogon vinicolor and Rhizopogon vesiculosus (Basidiomycota: Boletales) reveals a divergence of the mating type B locus.</title>
        <authorList>
            <person name="Mujic A.B."/>
            <person name="Kuo A."/>
            <person name="Tritt A."/>
            <person name="Lipzen A."/>
            <person name="Chen C."/>
            <person name="Johnson J."/>
            <person name="Sharma A."/>
            <person name="Barry K."/>
            <person name="Grigoriev I.V."/>
            <person name="Spatafora J.W."/>
        </authorList>
    </citation>
    <scope>NUCLEOTIDE SEQUENCE [LARGE SCALE GENOMIC DNA]</scope>
    <source>
        <strain evidence="2 3">AM-OR11-056</strain>
    </source>
</reference>